<dbReference type="InterPro" id="IPR011990">
    <property type="entry name" value="TPR-like_helical_dom_sf"/>
</dbReference>
<dbReference type="SMART" id="SM00028">
    <property type="entry name" value="TPR"/>
    <property type="match status" value="4"/>
</dbReference>
<protein>
    <submittedName>
        <fullName evidence="3">Adenylate cyclase</fullName>
    </submittedName>
</protein>
<dbReference type="CDD" id="cd07302">
    <property type="entry name" value="CHD"/>
    <property type="match status" value="1"/>
</dbReference>
<dbReference type="InterPro" id="IPR001054">
    <property type="entry name" value="A/G_cyclase"/>
</dbReference>
<evidence type="ECO:0000313" key="4">
    <source>
        <dbReference type="Proteomes" id="UP000294576"/>
    </source>
</evidence>
<evidence type="ECO:0000313" key="3">
    <source>
        <dbReference type="EMBL" id="TCU16998.1"/>
    </source>
</evidence>
<dbReference type="Pfam" id="PF14559">
    <property type="entry name" value="TPR_19"/>
    <property type="match status" value="1"/>
</dbReference>
<feature type="domain" description="Guanylate cyclase" evidence="2">
    <location>
        <begin position="7"/>
        <end position="122"/>
    </location>
</feature>
<feature type="repeat" description="TPR" evidence="1">
    <location>
        <begin position="445"/>
        <end position="478"/>
    </location>
</feature>
<dbReference type="Proteomes" id="UP000294576">
    <property type="component" value="Unassembled WGS sequence"/>
</dbReference>
<dbReference type="GO" id="GO:0006171">
    <property type="term" value="P:cAMP biosynthetic process"/>
    <property type="evidence" value="ECO:0007669"/>
    <property type="project" value="TreeGrafter"/>
</dbReference>
<dbReference type="SUPFAM" id="SSF55073">
    <property type="entry name" value="Nucleotide cyclase"/>
    <property type="match status" value="1"/>
</dbReference>
<sequence length="617" mass="68616">MERKLAAILAADIVSYSSLMEMDEAGTFQRLRASHKELLEPEIQKHNGRIFKLMGDGLLAEFGSVVDAVECAAALQRGMARRNTDASEFAALEIRIGINLGEVIVEGEDRYGEGVNVAARLQGLAEPGGICVSGKVSKEVAGKLAFGFEPMGDQQVKNIAEPIACYRVNFDQGPPARIEPRSPNGALKKISIAVLPFSNMSGDPEQEYFSDGITEDIITDLSKISNLHVIARNPTFTYKGRAVKIQQVAQELGVAFLLEGSVRKAGARVRVTGQLVDGRDGSHLWAERYDRELTDIFAIQDEIAHAIIEQLKLRLLPQEKAAISATPTEDVEAYTYYLRGRQFLHMCSKSYMLLARRMFVKASEIDPGYSRAYAGIALCDSVLHSWRYADISIEGILATSAKALELDPGLADAHASRGLALQYGGQREEAVAEFKLALGLDPDLHEANYFYARFFFEQGDFERAAELFERATQVRFDDYRSAALLACVYLKLGRPVDMERAARLGLERAERELHLHPENSSPAQLGALVLAYLGQRDRAKEWAARTLAIDPDDLNAMYNIACAYLHMGEREAALDLLDQVIPRASVHRFWWTSDPDLDPIRDHPRYKRLVERTITPP</sequence>
<dbReference type="Gene3D" id="3.40.50.10070">
    <property type="entry name" value="TolB, N-terminal domain"/>
    <property type="match status" value="1"/>
</dbReference>
<dbReference type="SUPFAM" id="SSF48452">
    <property type="entry name" value="TPR-like"/>
    <property type="match status" value="1"/>
</dbReference>
<dbReference type="Gene3D" id="1.25.40.10">
    <property type="entry name" value="Tetratricopeptide repeat domain"/>
    <property type="match status" value="1"/>
</dbReference>
<dbReference type="NCBIfam" id="NF047558">
    <property type="entry name" value="TPR_END_plus"/>
    <property type="match status" value="1"/>
</dbReference>
<comment type="caution">
    <text evidence="3">The sequence shown here is derived from an EMBL/GenBank/DDBJ whole genome shotgun (WGS) entry which is preliminary data.</text>
</comment>
<feature type="repeat" description="TPR" evidence="1">
    <location>
        <begin position="411"/>
        <end position="444"/>
    </location>
</feature>
<dbReference type="Pfam" id="PF13174">
    <property type="entry name" value="TPR_6"/>
    <property type="match status" value="1"/>
</dbReference>
<dbReference type="Pfam" id="PF00211">
    <property type="entry name" value="Guanylate_cyc"/>
    <property type="match status" value="1"/>
</dbReference>
<name>A0A4R3Q6V1_RHISU</name>
<dbReference type="PROSITE" id="PS50005">
    <property type="entry name" value="TPR"/>
    <property type="match status" value="2"/>
</dbReference>
<accession>A0A4R3Q6V1</accession>
<dbReference type="InterPro" id="IPR019734">
    <property type="entry name" value="TPR_rpt"/>
</dbReference>
<dbReference type="PANTHER" id="PTHR43081:SF19">
    <property type="entry name" value="PH-SENSITIVE ADENYLATE CYCLASE RV1264"/>
    <property type="match status" value="1"/>
</dbReference>
<organism evidence="3 4">
    <name type="scientific">Rhizobium sullae</name>
    <name type="common">Rhizobium hedysari</name>
    <dbReference type="NCBI Taxonomy" id="50338"/>
    <lineage>
        <taxon>Bacteria</taxon>
        <taxon>Pseudomonadati</taxon>
        <taxon>Pseudomonadota</taxon>
        <taxon>Alphaproteobacteria</taxon>
        <taxon>Hyphomicrobiales</taxon>
        <taxon>Rhizobiaceae</taxon>
        <taxon>Rhizobium/Agrobacterium group</taxon>
        <taxon>Rhizobium</taxon>
    </lineage>
</organism>
<reference evidence="3 4" key="1">
    <citation type="submission" date="2019-03" db="EMBL/GenBank/DDBJ databases">
        <title>Genomic Encyclopedia of Type Strains, Phase IV (KMG-V): Genome sequencing to study the core and pangenomes of soil and plant-associated prokaryotes.</title>
        <authorList>
            <person name="Whitman W."/>
        </authorList>
    </citation>
    <scope>NUCLEOTIDE SEQUENCE [LARGE SCALE GENOMIC DNA]</scope>
    <source>
        <strain evidence="3 4">Hc14</strain>
    </source>
</reference>
<dbReference type="Gene3D" id="3.30.70.1230">
    <property type="entry name" value="Nucleotide cyclase"/>
    <property type="match status" value="1"/>
</dbReference>
<dbReference type="AlphaFoldDB" id="A0A4R3Q6V1"/>
<evidence type="ECO:0000259" key="2">
    <source>
        <dbReference type="PROSITE" id="PS50125"/>
    </source>
</evidence>
<dbReference type="EMBL" id="SMBH01000004">
    <property type="protein sequence ID" value="TCU16998.1"/>
    <property type="molecule type" value="Genomic_DNA"/>
</dbReference>
<dbReference type="PROSITE" id="PS50125">
    <property type="entry name" value="GUANYLATE_CYCLASE_2"/>
    <property type="match status" value="1"/>
</dbReference>
<gene>
    <name evidence="3" type="ORF">EV132_10420</name>
</gene>
<proteinExistence type="predicted"/>
<dbReference type="InterPro" id="IPR050697">
    <property type="entry name" value="Adenylyl/Guanylyl_Cyclase_3/4"/>
</dbReference>
<keyword evidence="1" id="KW-0802">TPR repeat</keyword>
<dbReference type="GO" id="GO:0035556">
    <property type="term" value="P:intracellular signal transduction"/>
    <property type="evidence" value="ECO:0007669"/>
    <property type="project" value="InterPro"/>
</dbReference>
<dbReference type="InterPro" id="IPR029787">
    <property type="entry name" value="Nucleotide_cyclase"/>
</dbReference>
<evidence type="ECO:0000256" key="1">
    <source>
        <dbReference type="PROSITE-ProRule" id="PRU00339"/>
    </source>
</evidence>
<dbReference type="RefSeq" id="WP_132561152.1">
    <property type="nucleotide sequence ID" value="NZ_SMBH01000004.1"/>
</dbReference>
<dbReference type="GO" id="GO:0004016">
    <property type="term" value="F:adenylate cyclase activity"/>
    <property type="evidence" value="ECO:0007669"/>
    <property type="project" value="UniProtKB-ARBA"/>
</dbReference>
<dbReference type="PANTHER" id="PTHR43081">
    <property type="entry name" value="ADENYLATE CYCLASE, TERMINAL-DIFFERENTIATION SPECIFIC-RELATED"/>
    <property type="match status" value="1"/>
</dbReference>